<comment type="caution">
    <text evidence="1">The sequence shown here is derived from an EMBL/GenBank/DDBJ whole genome shotgun (WGS) entry which is preliminary data.</text>
</comment>
<evidence type="ECO:0000313" key="1">
    <source>
        <dbReference type="EMBL" id="KAB7661776.1"/>
    </source>
</evidence>
<gene>
    <name evidence="1" type="ORF">GBM95_04120</name>
</gene>
<dbReference type="EMBL" id="WEHX01000015">
    <property type="protein sequence ID" value="KAB7661776.1"/>
    <property type="molecule type" value="Genomic_DNA"/>
</dbReference>
<dbReference type="Proteomes" id="UP000430564">
    <property type="component" value="Unassembled WGS sequence"/>
</dbReference>
<evidence type="ECO:0008006" key="3">
    <source>
        <dbReference type="Google" id="ProtNLM"/>
    </source>
</evidence>
<protein>
    <recommendedName>
        <fullName evidence="3">Cell division protein FtsL</fullName>
    </recommendedName>
</protein>
<dbReference type="OrthoDB" id="9156500at2"/>
<dbReference type="AlphaFoldDB" id="A0A6I1EME0"/>
<proteinExistence type="predicted"/>
<name>A0A6I1EME0_9BURK</name>
<sequence>MKSVARAEIIWAAVLGVALFLSALGLVELHWQARQLFVAHEHEADVHRRLLDDQANLEMQVRRASLAGNIGAGAAMLDLAGATGVDTVTLVEAPDGRIDFLPELRRELDAAKAAGAAAGSSGEGAKP</sequence>
<reference evidence="1 2" key="1">
    <citation type="submission" date="2019-10" db="EMBL/GenBank/DDBJ databases">
        <title>Genome diversity of Sutterella seckii.</title>
        <authorList>
            <person name="Chaplin A.V."/>
            <person name="Sokolova S.R."/>
            <person name="Mosin K.A."/>
            <person name="Ivanova E.L."/>
            <person name="Kochetkova T.O."/>
            <person name="Goltsov A.Y."/>
            <person name="Trofimov D.Y."/>
            <person name="Efimov B.A."/>
        </authorList>
    </citation>
    <scope>NUCLEOTIDE SEQUENCE [LARGE SCALE GENOMIC DNA]</scope>
    <source>
        <strain evidence="1 2">ASD393</strain>
    </source>
</reference>
<dbReference type="RefSeq" id="WP_152157921.1">
    <property type="nucleotide sequence ID" value="NZ_WEHX01000015.1"/>
</dbReference>
<organism evidence="1 2">
    <name type="scientific">Sutterella seckii</name>
    <dbReference type="NCBI Taxonomy" id="1944635"/>
    <lineage>
        <taxon>Bacteria</taxon>
        <taxon>Pseudomonadati</taxon>
        <taxon>Pseudomonadota</taxon>
        <taxon>Betaproteobacteria</taxon>
        <taxon>Burkholderiales</taxon>
        <taxon>Sutterellaceae</taxon>
        <taxon>Sutterella</taxon>
    </lineage>
</organism>
<accession>A0A6I1EME0</accession>
<evidence type="ECO:0000313" key="2">
    <source>
        <dbReference type="Proteomes" id="UP000430564"/>
    </source>
</evidence>